<keyword evidence="2" id="KW-1185">Reference proteome</keyword>
<sequence>MARRAEENFEFGLYNGNLRVAQSLGRGAQDQFLRKARHCKDEAGVYKRSTGLTPCQ</sequence>
<name>A0A392W370_9FABA</name>
<protein>
    <submittedName>
        <fullName evidence="1">Uncharacterized protein</fullName>
    </submittedName>
</protein>
<organism evidence="1 2">
    <name type="scientific">Trifolium medium</name>
    <dbReference type="NCBI Taxonomy" id="97028"/>
    <lineage>
        <taxon>Eukaryota</taxon>
        <taxon>Viridiplantae</taxon>
        <taxon>Streptophyta</taxon>
        <taxon>Embryophyta</taxon>
        <taxon>Tracheophyta</taxon>
        <taxon>Spermatophyta</taxon>
        <taxon>Magnoliopsida</taxon>
        <taxon>eudicotyledons</taxon>
        <taxon>Gunneridae</taxon>
        <taxon>Pentapetalae</taxon>
        <taxon>rosids</taxon>
        <taxon>fabids</taxon>
        <taxon>Fabales</taxon>
        <taxon>Fabaceae</taxon>
        <taxon>Papilionoideae</taxon>
        <taxon>50 kb inversion clade</taxon>
        <taxon>NPAAA clade</taxon>
        <taxon>Hologalegina</taxon>
        <taxon>IRL clade</taxon>
        <taxon>Trifolieae</taxon>
        <taxon>Trifolium</taxon>
    </lineage>
</organism>
<dbReference type="EMBL" id="LXQA011327207">
    <property type="protein sequence ID" value="MCI93365.1"/>
    <property type="molecule type" value="Genomic_DNA"/>
</dbReference>
<evidence type="ECO:0000313" key="1">
    <source>
        <dbReference type="EMBL" id="MCI93365.1"/>
    </source>
</evidence>
<reference evidence="1 2" key="1">
    <citation type="journal article" date="2018" name="Front. Plant Sci.">
        <title>Red Clover (Trifolium pratense) and Zigzag Clover (T. medium) - A Picture of Genomic Similarities and Differences.</title>
        <authorList>
            <person name="Dluhosova J."/>
            <person name="Istvanek J."/>
            <person name="Nedelnik J."/>
            <person name="Repkova J."/>
        </authorList>
    </citation>
    <scope>NUCLEOTIDE SEQUENCE [LARGE SCALE GENOMIC DNA]</scope>
    <source>
        <strain evidence="2">cv. 10/8</strain>
        <tissue evidence="1">Leaf</tissue>
    </source>
</reference>
<proteinExistence type="predicted"/>
<dbReference type="AlphaFoldDB" id="A0A392W370"/>
<evidence type="ECO:0000313" key="2">
    <source>
        <dbReference type="Proteomes" id="UP000265520"/>
    </source>
</evidence>
<comment type="caution">
    <text evidence="1">The sequence shown here is derived from an EMBL/GenBank/DDBJ whole genome shotgun (WGS) entry which is preliminary data.</text>
</comment>
<dbReference type="Proteomes" id="UP000265520">
    <property type="component" value="Unassembled WGS sequence"/>
</dbReference>
<accession>A0A392W370</accession>
<feature type="non-terminal residue" evidence="1">
    <location>
        <position position="56"/>
    </location>
</feature>